<evidence type="ECO:0000313" key="2">
    <source>
        <dbReference type="EMBL" id="KAF1958952.1"/>
    </source>
</evidence>
<dbReference type="Proteomes" id="UP000800035">
    <property type="component" value="Unassembled WGS sequence"/>
</dbReference>
<name>A0A6A5U519_9PLEO</name>
<evidence type="ECO:0000259" key="1">
    <source>
        <dbReference type="Pfam" id="PF06985"/>
    </source>
</evidence>
<evidence type="ECO:0000313" key="3">
    <source>
        <dbReference type="Proteomes" id="UP000800035"/>
    </source>
</evidence>
<gene>
    <name evidence="2" type="ORF">CC80DRAFT_546268</name>
</gene>
<dbReference type="AlphaFoldDB" id="A0A6A5U519"/>
<dbReference type="OrthoDB" id="2157530at2759"/>
<keyword evidence="3" id="KW-1185">Reference proteome</keyword>
<dbReference type="EMBL" id="ML976986">
    <property type="protein sequence ID" value="KAF1958952.1"/>
    <property type="molecule type" value="Genomic_DNA"/>
</dbReference>
<organism evidence="2 3">
    <name type="scientific">Byssothecium circinans</name>
    <dbReference type="NCBI Taxonomy" id="147558"/>
    <lineage>
        <taxon>Eukaryota</taxon>
        <taxon>Fungi</taxon>
        <taxon>Dikarya</taxon>
        <taxon>Ascomycota</taxon>
        <taxon>Pezizomycotina</taxon>
        <taxon>Dothideomycetes</taxon>
        <taxon>Pleosporomycetidae</taxon>
        <taxon>Pleosporales</taxon>
        <taxon>Massarineae</taxon>
        <taxon>Massarinaceae</taxon>
        <taxon>Byssothecium</taxon>
    </lineage>
</organism>
<reference evidence="2" key="1">
    <citation type="journal article" date="2020" name="Stud. Mycol.">
        <title>101 Dothideomycetes genomes: a test case for predicting lifestyles and emergence of pathogens.</title>
        <authorList>
            <person name="Haridas S."/>
            <person name="Albert R."/>
            <person name="Binder M."/>
            <person name="Bloem J."/>
            <person name="Labutti K."/>
            <person name="Salamov A."/>
            <person name="Andreopoulos B."/>
            <person name="Baker S."/>
            <person name="Barry K."/>
            <person name="Bills G."/>
            <person name="Bluhm B."/>
            <person name="Cannon C."/>
            <person name="Castanera R."/>
            <person name="Culley D."/>
            <person name="Daum C."/>
            <person name="Ezra D."/>
            <person name="Gonzalez J."/>
            <person name="Henrissat B."/>
            <person name="Kuo A."/>
            <person name="Liang C."/>
            <person name="Lipzen A."/>
            <person name="Lutzoni F."/>
            <person name="Magnuson J."/>
            <person name="Mondo S."/>
            <person name="Nolan M."/>
            <person name="Ohm R."/>
            <person name="Pangilinan J."/>
            <person name="Park H.-J."/>
            <person name="Ramirez L."/>
            <person name="Alfaro M."/>
            <person name="Sun H."/>
            <person name="Tritt A."/>
            <person name="Yoshinaga Y."/>
            <person name="Zwiers L.-H."/>
            <person name="Turgeon B."/>
            <person name="Goodwin S."/>
            <person name="Spatafora J."/>
            <person name="Crous P."/>
            <person name="Grigoriev I."/>
        </authorList>
    </citation>
    <scope>NUCLEOTIDE SEQUENCE</scope>
    <source>
        <strain evidence="2">CBS 675.92</strain>
    </source>
</reference>
<dbReference type="PANTHER" id="PTHR24148:SF73">
    <property type="entry name" value="HET DOMAIN PROTEIN (AFU_ORTHOLOGUE AFUA_8G01020)"/>
    <property type="match status" value="1"/>
</dbReference>
<protein>
    <submittedName>
        <fullName evidence="2">HET-domain-containing protein</fullName>
    </submittedName>
</protein>
<dbReference type="PANTHER" id="PTHR24148">
    <property type="entry name" value="ANKYRIN REPEAT DOMAIN-CONTAINING PROTEIN 39 HOMOLOG-RELATED"/>
    <property type="match status" value="1"/>
</dbReference>
<sequence length="653" mass="74931">MPRGTGCRHHDVQIFDNMRCCLACGETVFDSTPDNDTLPWHAEAVPYQYSKLNYALGQEIRLVVLFPGQQSDDIAIDIVHVNLNDKPTYEALSYSWATEDGDDSLSQTVYCRGRTISVTKHCEYALRCLRTRGNNRYLWVDAIAIDQGNIAERNHQVAFMSEIYRNASQVLIYLGPGDEYTDKILDFLNGDAQCLHQIKRDKLNVVVRRFLQKRWFDRVWVLQEVAFARLATLIAGDKATHWTSVAIKKLLELGSNLEYVLPSALYWEPATQPDLSLLDVLHRSRNCSASDPRDKVFAVLGLMSKKIQDEIQVDYSLSHEDIFTNLTIRTIEKERSFEILRYCTRQDSHVRIDGKDHPSWVPRWDLKVHFEPLPRQTNTTLSMWSFSTTELDQIFSEVGEEVLQSFFDHLPGDNVVFTTAAWRNWLQIWRENILPSDESLGMITVDKMALLLTRIRAPSFDFALCDRAPRLDGRALASWNAVYTVSAPRTSNFPSLRTRAQHIDEICVTTNINFYSQATIQHLATTNKDLFGKSYCCTPCKDHFVAKPLCQKNPSISLAMIDEFSRDMKQFGTGKTLFTSQQSVGFTQANMWVKDSIWALPGADTFFVLRSVDEHFILIGECYLYRALRHHPCACCGGDVKPWRSTWEIIDIW</sequence>
<dbReference type="InterPro" id="IPR052895">
    <property type="entry name" value="HetReg/Transcr_Mod"/>
</dbReference>
<proteinExistence type="predicted"/>
<dbReference type="InterPro" id="IPR010730">
    <property type="entry name" value="HET"/>
</dbReference>
<accession>A0A6A5U519</accession>
<dbReference type="Pfam" id="PF06985">
    <property type="entry name" value="HET"/>
    <property type="match status" value="1"/>
</dbReference>
<feature type="domain" description="Heterokaryon incompatibility" evidence="1">
    <location>
        <begin position="89"/>
        <end position="224"/>
    </location>
</feature>